<dbReference type="AlphaFoldDB" id="A0A231UZR7"/>
<reference evidence="2" key="1">
    <citation type="journal article" date="2017" name="Int. J. Syst. Evol. Microbiol.">
        <title>Notoacmeibacter marinus gen. nov., sp. nov., isolated from the gut of a limpet and proposal of Notoacmeibacteraceae fam. nov. in the order Rhizobiales of the class Alphaproteobacteria.</title>
        <authorList>
            <person name="Huang Z."/>
            <person name="Guo F."/>
            <person name="Lai Q."/>
        </authorList>
    </citation>
    <scope>NUCLEOTIDE SEQUENCE [LARGE SCALE GENOMIC DNA]</scope>
    <source>
        <strain evidence="2">XMTR2A4</strain>
    </source>
</reference>
<sequence length="171" mass="18267">MKLAVVSSPVPGQVNAVLSNVALYLEQRSWRLAGLVQSDVDRPDRRHADMHVRVLPNGETFRISQDLGSNSRGCRLDTASLEAAVGIVTEAMSGDIDLLIVNKFGKQEAQGGGFHALIGEAVLRGIPVLTAVNNLNRAAFDDFSGGLAHELPAVEEDILGWLSKSRVGRAA</sequence>
<dbReference type="EMBL" id="NBYO01000001">
    <property type="protein sequence ID" value="OXT01455.1"/>
    <property type="molecule type" value="Genomic_DNA"/>
</dbReference>
<dbReference type="InterPro" id="IPR018912">
    <property type="entry name" value="DUF2478"/>
</dbReference>
<evidence type="ECO:0008006" key="3">
    <source>
        <dbReference type="Google" id="ProtNLM"/>
    </source>
</evidence>
<dbReference type="RefSeq" id="WP_094075426.1">
    <property type="nucleotide sequence ID" value="NZ_NBYO01000001.1"/>
</dbReference>
<accession>A0A231UZR7</accession>
<name>A0A231UZR7_9HYPH</name>
<protein>
    <recommendedName>
        <fullName evidence="3">3-dehydroquinate dehydratase</fullName>
    </recommendedName>
</protein>
<keyword evidence="2" id="KW-1185">Reference proteome</keyword>
<evidence type="ECO:0000313" key="1">
    <source>
        <dbReference type="EMBL" id="OXT01455.1"/>
    </source>
</evidence>
<comment type="caution">
    <text evidence="1">The sequence shown here is derived from an EMBL/GenBank/DDBJ whole genome shotgun (WGS) entry which is preliminary data.</text>
</comment>
<organism evidence="1 2">
    <name type="scientific">Notoacmeibacter marinus</name>
    <dbReference type="NCBI Taxonomy" id="1876515"/>
    <lineage>
        <taxon>Bacteria</taxon>
        <taxon>Pseudomonadati</taxon>
        <taxon>Pseudomonadota</taxon>
        <taxon>Alphaproteobacteria</taxon>
        <taxon>Hyphomicrobiales</taxon>
        <taxon>Notoacmeibacteraceae</taxon>
        <taxon>Notoacmeibacter</taxon>
    </lineage>
</organism>
<evidence type="ECO:0000313" key="2">
    <source>
        <dbReference type="Proteomes" id="UP000215405"/>
    </source>
</evidence>
<proteinExistence type="predicted"/>
<dbReference type="Proteomes" id="UP000215405">
    <property type="component" value="Unassembled WGS sequence"/>
</dbReference>
<dbReference type="Pfam" id="PF10649">
    <property type="entry name" value="DUF2478"/>
    <property type="match status" value="1"/>
</dbReference>
<gene>
    <name evidence="1" type="ORF">B7H23_00245</name>
</gene>